<dbReference type="OrthoDB" id="608866at2759"/>
<keyword evidence="4" id="KW-1185">Reference proteome</keyword>
<evidence type="ECO:0000313" key="3">
    <source>
        <dbReference type="EMBL" id="PSC74212.1"/>
    </source>
</evidence>
<feature type="compositionally biased region" description="Low complexity" evidence="1">
    <location>
        <begin position="364"/>
        <end position="375"/>
    </location>
</feature>
<dbReference type="PROSITE" id="PS50090">
    <property type="entry name" value="MYB_LIKE"/>
    <property type="match status" value="1"/>
</dbReference>
<reference evidence="3 4" key="1">
    <citation type="journal article" date="2018" name="Plant J.">
        <title>Genome sequences of Chlorella sorokiniana UTEX 1602 and Micractinium conductrix SAG 241.80: implications to maltose excretion by a green alga.</title>
        <authorList>
            <person name="Arriola M.B."/>
            <person name="Velmurugan N."/>
            <person name="Zhang Y."/>
            <person name="Plunkett M.H."/>
            <person name="Hondzo H."/>
            <person name="Barney B.M."/>
        </authorList>
    </citation>
    <scope>NUCLEOTIDE SEQUENCE [LARGE SCALE GENOMIC DNA]</scope>
    <source>
        <strain evidence="3 4">SAG 241.80</strain>
    </source>
</reference>
<comment type="caution">
    <text evidence="3">The sequence shown here is derived from an EMBL/GenBank/DDBJ whole genome shotgun (WGS) entry which is preliminary data.</text>
</comment>
<organism evidence="3 4">
    <name type="scientific">Micractinium conductrix</name>
    <dbReference type="NCBI Taxonomy" id="554055"/>
    <lineage>
        <taxon>Eukaryota</taxon>
        <taxon>Viridiplantae</taxon>
        <taxon>Chlorophyta</taxon>
        <taxon>core chlorophytes</taxon>
        <taxon>Trebouxiophyceae</taxon>
        <taxon>Chlorellales</taxon>
        <taxon>Chlorellaceae</taxon>
        <taxon>Chlorella clade</taxon>
        <taxon>Micractinium</taxon>
    </lineage>
</organism>
<dbReference type="Proteomes" id="UP000239649">
    <property type="component" value="Unassembled WGS sequence"/>
</dbReference>
<feature type="domain" description="Myb-like" evidence="2">
    <location>
        <begin position="396"/>
        <end position="449"/>
    </location>
</feature>
<dbReference type="CDD" id="cd11660">
    <property type="entry name" value="SANT_TRF"/>
    <property type="match status" value="1"/>
</dbReference>
<protein>
    <submittedName>
        <fullName evidence="3">Ribulose bisphosphate carboxylase oxygenase chloroplastic</fullName>
    </submittedName>
</protein>
<accession>A0A2P6VJF0</accession>
<dbReference type="AlphaFoldDB" id="A0A2P6VJF0"/>
<evidence type="ECO:0000259" key="2">
    <source>
        <dbReference type="PROSITE" id="PS50090"/>
    </source>
</evidence>
<dbReference type="SUPFAM" id="SSF46689">
    <property type="entry name" value="Homeodomain-like"/>
    <property type="match status" value="1"/>
</dbReference>
<dbReference type="SMART" id="SM00717">
    <property type="entry name" value="SANT"/>
    <property type="match status" value="1"/>
</dbReference>
<feature type="region of interest" description="Disordered" evidence="1">
    <location>
        <begin position="308"/>
        <end position="332"/>
    </location>
</feature>
<name>A0A2P6VJF0_9CHLO</name>
<feature type="region of interest" description="Disordered" evidence="1">
    <location>
        <begin position="364"/>
        <end position="400"/>
    </location>
</feature>
<dbReference type="Gene3D" id="1.10.246.220">
    <property type="match status" value="1"/>
</dbReference>
<feature type="region of interest" description="Disordered" evidence="1">
    <location>
        <begin position="1"/>
        <end position="57"/>
    </location>
</feature>
<gene>
    <name evidence="3" type="ORF">C2E20_2850</name>
</gene>
<evidence type="ECO:0000256" key="1">
    <source>
        <dbReference type="SAM" id="MobiDB-lite"/>
    </source>
</evidence>
<dbReference type="InterPro" id="IPR001005">
    <property type="entry name" value="SANT/Myb"/>
</dbReference>
<proteinExistence type="predicted"/>
<dbReference type="InterPro" id="IPR009057">
    <property type="entry name" value="Homeodomain-like_sf"/>
</dbReference>
<sequence length="485" mass="50553">MMRGTLASGSKRPAAAATQGHRNKRERHEQQGAPVDAAPSGAALDEEPGEGAGQLGEPFLLQSLPVPLVGVDSDLPPAPPLHPRRALPPLTPAALAALARQDAAAHALHLRLLRFDDQLADLASERALLVRFHVRPLWGRAAQEEELVVEAPQFLTVEYLKRRVARAKLQRGEVLQTSRFVLRKRVESSGATDGAADGAGGASAAAGRCLEDLLSALPGGDEVFLAALGYQAPGPYELFIASAPQTTDLEQQEAMLADLEPPPRPQQAWAAGAAAAAAAAGSGSGVRATAARSAAVAAARHSFQALLQQSPGAAQQEQGEQQQAQSSAGGTVDMRGTAAVAAAAAAASPAWPARRAPTLPFESAAQPRRAAAAAAGSDDLWQHEPPRRSSGGGGHKSRWGSDEVSALIEGVALHGHSWARIHAEHVYGTRRIASHRGQVDLKDKWRNLVKRVGLPAQRARGADLTGDQLEAIREIVGGGGEDPLG</sequence>
<feature type="compositionally biased region" description="Low complexity" evidence="1">
    <location>
        <begin position="308"/>
        <end position="330"/>
    </location>
</feature>
<evidence type="ECO:0000313" key="4">
    <source>
        <dbReference type="Proteomes" id="UP000239649"/>
    </source>
</evidence>
<dbReference type="EMBL" id="LHPF02000005">
    <property type="protein sequence ID" value="PSC74212.1"/>
    <property type="molecule type" value="Genomic_DNA"/>
</dbReference>